<dbReference type="InterPro" id="IPR027417">
    <property type="entry name" value="P-loop_NTPase"/>
</dbReference>
<gene>
    <name evidence="1" type="ORF">ABIE08_000492</name>
</gene>
<accession>A0ABV2QU96</accession>
<dbReference type="EMBL" id="JBEPSM010000001">
    <property type="protein sequence ID" value="MET4632579.1"/>
    <property type="molecule type" value="Genomic_DNA"/>
</dbReference>
<name>A0ABV2QU96_9HYPH</name>
<evidence type="ECO:0000313" key="1">
    <source>
        <dbReference type="EMBL" id="MET4632579.1"/>
    </source>
</evidence>
<dbReference type="Gene3D" id="3.40.50.300">
    <property type="entry name" value="P-loop containing nucleotide triphosphate hydrolases"/>
    <property type="match status" value="1"/>
</dbReference>
<evidence type="ECO:0000313" key="2">
    <source>
        <dbReference type="Proteomes" id="UP001549321"/>
    </source>
</evidence>
<reference evidence="1 2" key="1">
    <citation type="submission" date="2024-06" db="EMBL/GenBank/DDBJ databases">
        <title>Sorghum-associated microbial communities from plants grown in Nebraska, USA.</title>
        <authorList>
            <person name="Schachtman D."/>
        </authorList>
    </citation>
    <scope>NUCLEOTIDE SEQUENCE [LARGE SCALE GENOMIC DNA]</scope>
    <source>
        <strain evidence="1 2">3207</strain>
    </source>
</reference>
<organism evidence="1 2">
    <name type="scientific">Kaistia defluvii</name>
    <dbReference type="NCBI Taxonomy" id="410841"/>
    <lineage>
        <taxon>Bacteria</taxon>
        <taxon>Pseudomonadati</taxon>
        <taxon>Pseudomonadota</taxon>
        <taxon>Alphaproteobacteria</taxon>
        <taxon>Hyphomicrobiales</taxon>
        <taxon>Kaistiaceae</taxon>
        <taxon>Kaistia</taxon>
    </lineage>
</organism>
<dbReference type="Proteomes" id="UP001549321">
    <property type="component" value="Unassembled WGS sequence"/>
</dbReference>
<dbReference type="RefSeq" id="WP_354548490.1">
    <property type="nucleotide sequence ID" value="NZ_JBEPSM010000001.1"/>
</dbReference>
<comment type="caution">
    <text evidence="1">The sequence shown here is derived from an EMBL/GenBank/DDBJ whole genome shotgun (WGS) entry which is preliminary data.</text>
</comment>
<dbReference type="SUPFAM" id="SSF53795">
    <property type="entry name" value="PEP carboxykinase-like"/>
    <property type="match status" value="1"/>
</dbReference>
<sequence length="335" mass="35667">MHTTRYVIPGLAFNIVAEREGLAAPIFPQLVGFQQPEGPVAHEIRVREAAGDDIPTEGEVIWSGKLIDGLYAEISTLGNRQQFRVPGKLSIVEELGKPHTDVQVTAAAEQPFRSMAGAVLFDMVLRGHGLMTIHSASLMVPGRDELMLLFAPSGSGKTTTSLALALGGYGHMGDDVVILRQEGTDLFGWGMPRTLKVQRRTAAMFPEILPHLGEFGGEEDEAPLTRAALAELMPLPDASKSYKIAAVVVVGPRSEGEASLARLSKGDALSVILSDNIGLLGGGVPRSQQVLFRLLSKLVGATPTFRLDAGNQPHRIAPAFDAALGIVRETQAAEA</sequence>
<proteinExistence type="predicted"/>
<protein>
    <recommendedName>
        <fullName evidence="3">Serine kinase</fullName>
    </recommendedName>
</protein>
<keyword evidence="2" id="KW-1185">Reference proteome</keyword>
<evidence type="ECO:0008006" key="3">
    <source>
        <dbReference type="Google" id="ProtNLM"/>
    </source>
</evidence>